<evidence type="ECO:0000313" key="2">
    <source>
        <dbReference type="Proteomes" id="UP000790787"/>
    </source>
</evidence>
<reference evidence="2" key="1">
    <citation type="journal article" date="2014" name="Nat. Commun.">
        <title>The tobacco genome sequence and its comparison with those of tomato and potato.</title>
        <authorList>
            <person name="Sierro N."/>
            <person name="Battey J.N."/>
            <person name="Ouadi S."/>
            <person name="Bakaher N."/>
            <person name="Bovet L."/>
            <person name="Willig A."/>
            <person name="Goepfert S."/>
            <person name="Peitsch M.C."/>
            <person name="Ivanov N.V."/>
        </authorList>
    </citation>
    <scope>NUCLEOTIDE SEQUENCE [LARGE SCALE GENOMIC DNA]</scope>
</reference>
<dbReference type="KEGG" id="nta:107802483"/>
<accession>A0A1S4AXS8</accession>
<name>A0A1S4AXS8_TOBAC</name>
<dbReference type="OrthoDB" id="8063676at2759"/>
<protein>
    <submittedName>
        <fullName evidence="3">Uncharacterized protein LOC107802483</fullName>
    </submittedName>
</protein>
<reference evidence="3" key="2">
    <citation type="submission" date="2025-08" db="UniProtKB">
        <authorList>
            <consortium name="RefSeq"/>
        </authorList>
    </citation>
    <scope>IDENTIFICATION</scope>
    <source>
        <tissue evidence="3">Leaf</tissue>
    </source>
</reference>
<dbReference type="AlphaFoldDB" id="A0A1S4AXS8"/>
<feature type="domain" description="Retrovirus-related Pol polyprotein from transposon TNT 1-94-like beta-barrel" evidence="1">
    <location>
        <begin position="175"/>
        <end position="208"/>
    </location>
</feature>
<proteinExistence type="predicted"/>
<dbReference type="Pfam" id="PF14223">
    <property type="entry name" value="Retrotran_gag_2"/>
    <property type="match status" value="1"/>
</dbReference>
<dbReference type="Proteomes" id="UP000790787">
    <property type="component" value="Chromosome 16"/>
</dbReference>
<dbReference type="PaxDb" id="4097-A0A1S4AXS8"/>
<evidence type="ECO:0000313" key="3">
    <source>
        <dbReference type="RefSeq" id="XP_016481482.1"/>
    </source>
</evidence>
<organism evidence="2 3">
    <name type="scientific">Nicotiana tabacum</name>
    <name type="common">Common tobacco</name>
    <dbReference type="NCBI Taxonomy" id="4097"/>
    <lineage>
        <taxon>Eukaryota</taxon>
        <taxon>Viridiplantae</taxon>
        <taxon>Streptophyta</taxon>
        <taxon>Embryophyta</taxon>
        <taxon>Tracheophyta</taxon>
        <taxon>Spermatophyta</taxon>
        <taxon>Magnoliopsida</taxon>
        <taxon>eudicotyledons</taxon>
        <taxon>Gunneridae</taxon>
        <taxon>Pentapetalae</taxon>
        <taxon>asterids</taxon>
        <taxon>lamiids</taxon>
        <taxon>Solanales</taxon>
        <taxon>Solanaceae</taxon>
        <taxon>Nicotianoideae</taxon>
        <taxon>Nicotianeae</taxon>
        <taxon>Nicotiana</taxon>
    </lineage>
</organism>
<dbReference type="PANTHER" id="PTHR35317">
    <property type="entry name" value="OS04G0629600 PROTEIN"/>
    <property type="match status" value="1"/>
</dbReference>
<dbReference type="GeneID" id="107802483"/>
<dbReference type="InterPro" id="IPR054722">
    <property type="entry name" value="PolX-like_BBD"/>
</dbReference>
<dbReference type="RefSeq" id="XP_016481482.1">
    <property type="nucleotide sequence ID" value="XM_016625996.1"/>
</dbReference>
<keyword evidence="2" id="KW-1185">Reference proteome</keyword>
<gene>
    <name evidence="3" type="primary">LOC107802483</name>
</gene>
<sequence length="209" mass="23366">MGDKKVIEVKLQTLRRDFETLSMKNNESVQDYMSRVSSIVNLMKSYGEIVSDKIIVAKALKSLTNKSEHVVAAIEESKDLSNYSFDELMTEVEEEVDIMVEVEAAAEAKVNLMRQVSKRVTCNADIARSTVILKLIAGLSKKNEQKHANFSEKVEEESKLFMAHSPITNSSDGVWFIDSGCSNHMSGTRSLLRDLDVSQKSEVRLGEGK</sequence>
<dbReference type="Pfam" id="PF22936">
    <property type="entry name" value="Pol_BBD"/>
    <property type="match status" value="1"/>
</dbReference>
<dbReference type="OMA" id="SANVVWF"/>
<dbReference type="PANTHER" id="PTHR35317:SF35">
    <property type="entry name" value="DUF4219 DOMAIN-CONTAINING PROTEIN"/>
    <property type="match status" value="1"/>
</dbReference>
<evidence type="ECO:0000259" key="1">
    <source>
        <dbReference type="Pfam" id="PF22936"/>
    </source>
</evidence>